<dbReference type="PROSITE" id="PS50077">
    <property type="entry name" value="HEAT_REPEAT"/>
    <property type="match status" value="1"/>
</dbReference>
<evidence type="ECO:0000313" key="4">
    <source>
        <dbReference type="EMBL" id="PCH38124.1"/>
    </source>
</evidence>
<evidence type="ECO:0000256" key="1">
    <source>
        <dbReference type="ARBA" id="ARBA00022737"/>
    </source>
</evidence>
<dbReference type="GO" id="GO:0005737">
    <property type="term" value="C:cytoplasm"/>
    <property type="evidence" value="ECO:0007669"/>
    <property type="project" value="TreeGrafter"/>
</dbReference>
<organism evidence="4 5">
    <name type="scientific">Wolfiporia cocos (strain MD-104)</name>
    <name type="common">Brown rot fungus</name>
    <dbReference type="NCBI Taxonomy" id="742152"/>
    <lineage>
        <taxon>Eukaryota</taxon>
        <taxon>Fungi</taxon>
        <taxon>Dikarya</taxon>
        <taxon>Basidiomycota</taxon>
        <taxon>Agaricomycotina</taxon>
        <taxon>Agaricomycetes</taxon>
        <taxon>Polyporales</taxon>
        <taxon>Phaeolaceae</taxon>
        <taxon>Wolfiporia</taxon>
    </lineage>
</organism>
<feature type="compositionally biased region" description="Low complexity" evidence="3">
    <location>
        <begin position="643"/>
        <end position="674"/>
    </location>
</feature>
<dbReference type="SUPFAM" id="SSF48371">
    <property type="entry name" value="ARM repeat"/>
    <property type="match status" value="1"/>
</dbReference>
<dbReference type="OMA" id="TWHVRHS"/>
<feature type="compositionally biased region" description="Low complexity" evidence="3">
    <location>
        <begin position="20"/>
        <end position="34"/>
    </location>
</feature>
<evidence type="ECO:0008006" key="6">
    <source>
        <dbReference type="Google" id="ProtNLM"/>
    </source>
</evidence>
<dbReference type="PANTHER" id="PTHR10648:SF1">
    <property type="entry name" value="SERINE_THREONINE-PROTEIN PHOSPHATASE 4 REGULATORY SUBUNIT 1"/>
    <property type="match status" value="1"/>
</dbReference>
<evidence type="ECO:0000256" key="2">
    <source>
        <dbReference type="PROSITE-ProRule" id="PRU00103"/>
    </source>
</evidence>
<name>A0A2H3JNA8_WOLCO</name>
<dbReference type="GO" id="GO:0019888">
    <property type="term" value="F:protein phosphatase regulator activity"/>
    <property type="evidence" value="ECO:0007669"/>
    <property type="project" value="TreeGrafter"/>
</dbReference>
<dbReference type="STRING" id="742152.A0A2H3JNA8"/>
<feature type="compositionally biased region" description="Low complexity" evidence="3">
    <location>
        <begin position="100"/>
        <end position="118"/>
    </location>
</feature>
<evidence type="ECO:0000256" key="3">
    <source>
        <dbReference type="SAM" id="MobiDB-lite"/>
    </source>
</evidence>
<feature type="region of interest" description="Disordered" evidence="3">
    <location>
        <begin position="1303"/>
        <end position="1323"/>
    </location>
</feature>
<feature type="region of interest" description="Disordered" evidence="3">
    <location>
        <begin position="483"/>
        <end position="569"/>
    </location>
</feature>
<sequence>MGIFLSLLFPRLYMPADNTRSSASSLSSRSSSPRPAVPMSDVRRSSSLELPPPPAPQNPAAESPPPESTRYTPHGVGLGIISPQPIVGPFAPATRAPMASPQRRSSPLRQRSSSLGSGAPHSPLELPPRVSFDEAQPPPVSPGLAYIFPVSPRDTADPMGAPLSPSSTTSPASGMRIAIPPPNATASTSTPSPPLLPPPAADPLPPTAASTAAGTPLLPLGQQQPMASAYFSSEETAYPMQDPSASDAHLDFTEFDADADGLTALEKIYLFSRSQAAFHRVFIVHALPKYLGADDVESGVFASREEIEHITPAEAVVYVLPLLNSLALDEDEAVKEALAAELMSIIWWYITNCRIVDDSYGAQPTDDQSYADQPTESAPQEADVATISVQAFTPILGTLLLSQNGLVNASARHAVVELLKRIRRADEREAGNPPAPPADGEEPARDYEVGLLGSHERCLFEREMLHQVVIGMGRLDMPDADEGLLSNISTPRSVSGAHAEPHIHEHHRSGSHDLAYPVLQTPPATAPDSSTAGSTPLAPPPGMVDSYFPSVPVQSPSSDPPGAGHNDHSAVHSFALSPAFTLAQPPRSPLSQVTNAEDFFSVSHSAPSPAMTLPSPTPSLPANTSATLPLADVVQPLGHAGPSASSSSDSNISTPSLTSPSSSASSSSLESPNTGGAATSSSQRVAPIVSTSSTISGSSMSEGMDVEMGYDNEGSVSERPRVRGNGLTLDLSESREQAALSLSETALHTAIQGIQGDTASAPVSAWLDAGLLEGDVDMEDVSNAGQDQGEGDNEGDISEEAAVGRLSSMSLMAAVTASGTLREEAKSAFVGEVERVGRDPVYWVRREAAFAVGALAKVVPDELVIASLLPLFQSLYQDPTWHVRHSVLFALPAILARLPPQGRRELALDVMLPLSMDDTPTVRSAVLEALGEVMHTFANDEGGPPRELLNMFLGVRENAAERASPQGAASGRSPSNPPGSGPASESGRSDLSGTDSARDVDIYEDPARPLVCAFNIPAAALTLGGARWPELRDLYRTLSQSPSFKVRRTLAASLGEMARIVGPGYAKDDLLEVWRASIGAEETEVRLKAVECAAAFVGALGLDERAGVLRGLGEEFSSGRLRGWREREEVIKSLPSFLDITGVEKDVLRRLLMEALGDRVSAIREAAVTVLPAFVKAWRHTPHLMEGLQEGIRALALSDCYRERTTFVTCEQALLLSDDRDVVMLNEDFWETMSTLARDSIVDVRIRVARLLGVIADFYADTNSSMLSRLLSISDTLEQDTSHDVRAFAHSIRSRGAKAQLVGPPKALQSAVTFSRPPPPTPS</sequence>
<accession>A0A2H3JNA8</accession>
<dbReference type="Proteomes" id="UP000218811">
    <property type="component" value="Unassembled WGS sequence"/>
</dbReference>
<feature type="compositionally biased region" description="Pro residues" evidence="3">
    <location>
        <begin position="191"/>
        <end position="206"/>
    </location>
</feature>
<feature type="region of interest" description="Disordered" evidence="3">
    <location>
        <begin position="960"/>
        <end position="996"/>
    </location>
</feature>
<protein>
    <recommendedName>
        <fullName evidence="6">ARM repeat-containing protein</fullName>
    </recommendedName>
</protein>
<dbReference type="EMBL" id="KB467942">
    <property type="protein sequence ID" value="PCH38124.1"/>
    <property type="molecule type" value="Genomic_DNA"/>
</dbReference>
<feature type="region of interest" description="Disordered" evidence="3">
    <location>
        <begin position="605"/>
        <end position="722"/>
    </location>
</feature>
<proteinExistence type="predicted"/>
<dbReference type="InterPro" id="IPR051023">
    <property type="entry name" value="PP2A_Regulatory_Subunit_A"/>
</dbReference>
<dbReference type="OrthoDB" id="340346at2759"/>
<dbReference type="InterPro" id="IPR011989">
    <property type="entry name" value="ARM-like"/>
</dbReference>
<feature type="compositionally biased region" description="Low complexity" evidence="3">
    <location>
        <begin position="690"/>
        <end position="703"/>
    </location>
</feature>
<feature type="compositionally biased region" description="Low complexity" evidence="3">
    <location>
        <begin position="161"/>
        <end position="173"/>
    </location>
</feature>
<dbReference type="InterPro" id="IPR016024">
    <property type="entry name" value="ARM-type_fold"/>
</dbReference>
<feature type="repeat" description="HEAT" evidence="2">
    <location>
        <begin position="868"/>
        <end position="906"/>
    </location>
</feature>
<reference evidence="4 5" key="1">
    <citation type="journal article" date="2012" name="Science">
        <title>The Paleozoic origin of enzymatic lignin decomposition reconstructed from 31 fungal genomes.</title>
        <authorList>
            <person name="Floudas D."/>
            <person name="Binder M."/>
            <person name="Riley R."/>
            <person name="Barry K."/>
            <person name="Blanchette R.A."/>
            <person name="Henrissat B."/>
            <person name="Martinez A.T."/>
            <person name="Otillar R."/>
            <person name="Spatafora J.W."/>
            <person name="Yadav J.S."/>
            <person name="Aerts A."/>
            <person name="Benoit I."/>
            <person name="Boyd A."/>
            <person name="Carlson A."/>
            <person name="Copeland A."/>
            <person name="Coutinho P.M."/>
            <person name="de Vries R.P."/>
            <person name="Ferreira P."/>
            <person name="Findley K."/>
            <person name="Foster B."/>
            <person name="Gaskell J."/>
            <person name="Glotzer D."/>
            <person name="Gorecki P."/>
            <person name="Heitman J."/>
            <person name="Hesse C."/>
            <person name="Hori C."/>
            <person name="Igarashi K."/>
            <person name="Jurgens J.A."/>
            <person name="Kallen N."/>
            <person name="Kersten P."/>
            <person name="Kohler A."/>
            <person name="Kuees U."/>
            <person name="Kumar T.K.A."/>
            <person name="Kuo A."/>
            <person name="LaButti K."/>
            <person name="Larrondo L.F."/>
            <person name="Lindquist E."/>
            <person name="Ling A."/>
            <person name="Lombard V."/>
            <person name="Lucas S."/>
            <person name="Lundell T."/>
            <person name="Martin R."/>
            <person name="McLaughlin D.J."/>
            <person name="Morgenstern I."/>
            <person name="Morin E."/>
            <person name="Murat C."/>
            <person name="Nagy L.G."/>
            <person name="Nolan M."/>
            <person name="Ohm R.A."/>
            <person name="Patyshakuliyeva A."/>
            <person name="Rokas A."/>
            <person name="Ruiz-Duenas F.J."/>
            <person name="Sabat G."/>
            <person name="Salamov A."/>
            <person name="Samejima M."/>
            <person name="Schmutz J."/>
            <person name="Slot J.C."/>
            <person name="St John F."/>
            <person name="Stenlid J."/>
            <person name="Sun H."/>
            <person name="Sun S."/>
            <person name="Syed K."/>
            <person name="Tsang A."/>
            <person name="Wiebenga A."/>
            <person name="Young D."/>
            <person name="Pisabarro A."/>
            <person name="Eastwood D.C."/>
            <person name="Martin F."/>
            <person name="Cullen D."/>
            <person name="Grigoriev I.V."/>
            <person name="Hibbett D.S."/>
        </authorList>
    </citation>
    <scope>NUCLEOTIDE SEQUENCE [LARGE SCALE GENOMIC DNA]</scope>
    <source>
        <strain evidence="4 5">MD-104</strain>
    </source>
</reference>
<evidence type="ECO:0000313" key="5">
    <source>
        <dbReference type="Proteomes" id="UP000218811"/>
    </source>
</evidence>
<dbReference type="InterPro" id="IPR021133">
    <property type="entry name" value="HEAT_type_2"/>
</dbReference>
<feature type="region of interest" description="Disordered" evidence="3">
    <location>
        <begin position="17"/>
        <end position="219"/>
    </location>
</feature>
<feature type="compositionally biased region" description="Basic and acidic residues" evidence="3">
    <location>
        <begin position="499"/>
        <end position="511"/>
    </location>
</feature>
<keyword evidence="1" id="KW-0677">Repeat</keyword>
<feature type="compositionally biased region" description="Low complexity" evidence="3">
    <location>
        <begin position="546"/>
        <end position="561"/>
    </location>
</feature>
<gene>
    <name evidence="4" type="ORF">WOLCODRAFT_136056</name>
</gene>
<dbReference type="PANTHER" id="PTHR10648">
    <property type="entry name" value="SERINE/THREONINE-PROTEIN PHOSPHATASE PP2A 65 KDA REGULATORY SUBUNIT"/>
    <property type="match status" value="1"/>
</dbReference>
<keyword evidence="5" id="KW-1185">Reference proteome</keyword>
<dbReference type="Gene3D" id="1.25.10.10">
    <property type="entry name" value="Leucine-rich Repeat Variant"/>
    <property type="match status" value="1"/>
</dbReference>
<feature type="compositionally biased region" description="Pro residues" evidence="3">
    <location>
        <begin position="50"/>
        <end position="67"/>
    </location>
</feature>
<feature type="compositionally biased region" description="Low complexity" evidence="3">
    <location>
        <begin position="207"/>
        <end position="219"/>
    </location>
</feature>